<dbReference type="SMART" id="SM00154">
    <property type="entry name" value="ZnF_AN1"/>
    <property type="match status" value="1"/>
</dbReference>
<dbReference type="InterPro" id="IPR003903">
    <property type="entry name" value="UIM_dom"/>
</dbReference>
<dbReference type="PROSITE" id="PS51039">
    <property type="entry name" value="ZF_AN1"/>
    <property type="match status" value="1"/>
</dbReference>
<keyword evidence="2 4" id="KW-0863">Zinc-finger</keyword>
<evidence type="ECO:0000256" key="5">
    <source>
        <dbReference type="SAM" id="MobiDB-lite"/>
    </source>
</evidence>
<protein>
    <recommendedName>
        <fullName evidence="6">AN1-type domain-containing protein</fullName>
    </recommendedName>
</protein>
<evidence type="ECO:0000259" key="6">
    <source>
        <dbReference type="PROSITE" id="PS51039"/>
    </source>
</evidence>
<dbReference type="PANTHER" id="PTHR14677">
    <property type="entry name" value="ARSENITE INDUCUBLE RNA ASSOCIATED PROTEIN AIP-1-RELATED"/>
    <property type="match status" value="1"/>
</dbReference>
<dbReference type="SMART" id="SM00726">
    <property type="entry name" value="UIM"/>
    <property type="match status" value="2"/>
</dbReference>
<dbReference type="Gene3D" id="4.10.1110.10">
    <property type="entry name" value="AN1-like Zinc finger"/>
    <property type="match status" value="1"/>
</dbReference>
<gene>
    <name evidence="7" type="ORF">B7P43_G10340</name>
</gene>
<dbReference type="Proteomes" id="UP000235965">
    <property type="component" value="Unassembled WGS sequence"/>
</dbReference>
<dbReference type="GO" id="GO:0005783">
    <property type="term" value="C:endoplasmic reticulum"/>
    <property type="evidence" value="ECO:0007669"/>
    <property type="project" value="TreeGrafter"/>
</dbReference>
<evidence type="ECO:0000256" key="4">
    <source>
        <dbReference type="PROSITE-ProRule" id="PRU00449"/>
    </source>
</evidence>
<dbReference type="GO" id="GO:0008270">
    <property type="term" value="F:zinc ion binding"/>
    <property type="evidence" value="ECO:0007669"/>
    <property type="project" value="UniProtKB-KW"/>
</dbReference>
<keyword evidence="8" id="KW-1185">Reference proteome</keyword>
<dbReference type="STRING" id="105785.A0A2J7PZE9"/>
<name>A0A2J7PZE9_9NEOP</name>
<feature type="region of interest" description="Disordered" evidence="5">
    <location>
        <begin position="130"/>
        <end position="154"/>
    </location>
</feature>
<dbReference type="PANTHER" id="PTHR14677:SF20">
    <property type="entry name" value="ZINC FINGER AN1-TYPE CONTAINING 2A-RELATED"/>
    <property type="match status" value="1"/>
</dbReference>
<dbReference type="EMBL" id="NEVH01020335">
    <property type="protein sequence ID" value="PNF21713.1"/>
    <property type="molecule type" value="Genomic_DNA"/>
</dbReference>
<dbReference type="OrthoDB" id="674948at2759"/>
<dbReference type="Pfam" id="PF02809">
    <property type="entry name" value="UIM"/>
    <property type="match status" value="2"/>
</dbReference>
<dbReference type="GO" id="GO:0043161">
    <property type="term" value="P:proteasome-mediated ubiquitin-dependent protein catabolic process"/>
    <property type="evidence" value="ECO:0007669"/>
    <property type="project" value="TreeGrafter"/>
</dbReference>
<evidence type="ECO:0000256" key="2">
    <source>
        <dbReference type="ARBA" id="ARBA00022771"/>
    </source>
</evidence>
<proteinExistence type="predicted"/>
<dbReference type="SUPFAM" id="SSF118310">
    <property type="entry name" value="AN1-like Zinc finger"/>
    <property type="match status" value="1"/>
</dbReference>
<dbReference type="InParanoid" id="A0A2J7PZE9"/>
<dbReference type="FunCoup" id="A0A2J7PZE9">
    <property type="interactions" value="1360"/>
</dbReference>
<feature type="domain" description="AN1-type" evidence="6">
    <location>
        <begin position="64"/>
        <end position="112"/>
    </location>
</feature>
<dbReference type="GO" id="GO:0045047">
    <property type="term" value="P:protein targeting to ER"/>
    <property type="evidence" value="ECO:0007669"/>
    <property type="project" value="TreeGrafter"/>
</dbReference>
<dbReference type="Pfam" id="PF01428">
    <property type="entry name" value="zf-AN1"/>
    <property type="match status" value="1"/>
</dbReference>
<dbReference type="InterPro" id="IPR035896">
    <property type="entry name" value="AN1-like_Znf"/>
</dbReference>
<organism evidence="7 8">
    <name type="scientific">Cryptotermes secundus</name>
    <dbReference type="NCBI Taxonomy" id="105785"/>
    <lineage>
        <taxon>Eukaryota</taxon>
        <taxon>Metazoa</taxon>
        <taxon>Ecdysozoa</taxon>
        <taxon>Arthropoda</taxon>
        <taxon>Hexapoda</taxon>
        <taxon>Insecta</taxon>
        <taxon>Pterygota</taxon>
        <taxon>Neoptera</taxon>
        <taxon>Polyneoptera</taxon>
        <taxon>Dictyoptera</taxon>
        <taxon>Blattodea</taxon>
        <taxon>Blattoidea</taxon>
        <taxon>Termitoidae</taxon>
        <taxon>Kalotermitidae</taxon>
        <taxon>Cryptotermitinae</taxon>
        <taxon>Cryptotermes</taxon>
    </lineage>
</organism>
<sequence>MVSCLRLIKTSVLTRFTAVNEWYIRFTPSDREDIKNVQRIGSRIVLLNEDLSDRRLDFKLLTAEVFTNKCSGKNCHVKEIVPVMCSECKLNFCLKHRHPADHQCEGAAGTARMRALEAAVARQANLHAVDASLSSHSPKPIKSEPTEPETSAAGIQGGLSEDEALARALALSLQDSCNSQPNGTIDDRQQQVDEDHMLARAIAESERQLHTATTVSLRDRCNIS</sequence>
<evidence type="ECO:0000256" key="1">
    <source>
        <dbReference type="ARBA" id="ARBA00022723"/>
    </source>
</evidence>
<keyword evidence="3" id="KW-0862">Zinc</keyword>
<evidence type="ECO:0000256" key="3">
    <source>
        <dbReference type="ARBA" id="ARBA00022833"/>
    </source>
</evidence>
<evidence type="ECO:0000313" key="8">
    <source>
        <dbReference type="Proteomes" id="UP000235965"/>
    </source>
</evidence>
<keyword evidence="1" id="KW-0479">Metal-binding</keyword>
<dbReference type="AlphaFoldDB" id="A0A2J7PZE9"/>
<evidence type="ECO:0000313" key="7">
    <source>
        <dbReference type="EMBL" id="PNF21713.1"/>
    </source>
</evidence>
<reference evidence="7 8" key="1">
    <citation type="submission" date="2017-12" db="EMBL/GenBank/DDBJ databases">
        <title>Hemimetabolous genomes reveal molecular basis of termite eusociality.</title>
        <authorList>
            <person name="Harrison M.C."/>
            <person name="Jongepier E."/>
            <person name="Robertson H.M."/>
            <person name="Arning N."/>
            <person name="Bitard-Feildel T."/>
            <person name="Chao H."/>
            <person name="Childers C.P."/>
            <person name="Dinh H."/>
            <person name="Doddapaneni H."/>
            <person name="Dugan S."/>
            <person name="Gowin J."/>
            <person name="Greiner C."/>
            <person name="Han Y."/>
            <person name="Hu H."/>
            <person name="Hughes D.S.T."/>
            <person name="Huylmans A.-K."/>
            <person name="Kemena C."/>
            <person name="Kremer L.P.M."/>
            <person name="Lee S.L."/>
            <person name="Lopez-Ezquerra A."/>
            <person name="Mallet L."/>
            <person name="Monroy-Kuhn J.M."/>
            <person name="Moser A."/>
            <person name="Murali S.C."/>
            <person name="Muzny D.M."/>
            <person name="Otani S."/>
            <person name="Piulachs M.-D."/>
            <person name="Poelchau M."/>
            <person name="Qu J."/>
            <person name="Schaub F."/>
            <person name="Wada-Katsumata A."/>
            <person name="Worley K.C."/>
            <person name="Xie Q."/>
            <person name="Ylla G."/>
            <person name="Poulsen M."/>
            <person name="Gibbs R.A."/>
            <person name="Schal C."/>
            <person name="Richards S."/>
            <person name="Belles X."/>
            <person name="Korb J."/>
            <person name="Bornberg-Bauer E."/>
        </authorList>
    </citation>
    <scope>NUCLEOTIDE SEQUENCE [LARGE SCALE GENOMIC DNA]</scope>
    <source>
        <tissue evidence="7">Whole body</tissue>
    </source>
</reference>
<accession>A0A2J7PZE9</accession>
<comment type="caution">
    <text evidence="7">The sequence shown here is derived from an EMBL/GenBank/DDBJ whole genome shotgun (WGS) entry which is preliminary data.</text>
</comment>
<dbReference type="InterPro" id="IPR000058">
    <property type="entry name" value="Znf_AN1"/>
</dbReference>